<dbReference type="PANTHER" id="PTHR10000">
    <property type="entry name" value="PHOSPHOSERINE PHOSPHATASE"/>
    <property type="match status" value="1"/>
</dbReference>
<dbReference type="AlphaFoldDB" id="A0A9X8GXC7"/>
<dbReference type="NCBIfam" id="TIGR01484">
    <property type="entry name" value="HAD-SF-IIB"/>
    <property type="match status" value="1"/>
</dbReference>
<dbReference type="PANTHER" id="PTHR10000:SF8">
    <property type="entry name" value="HAD SUPERFAMILY HYDROLASE-LIKE, TYPE 3"/>
    <property type="match status" value="1"/>
</dbReference>
<gene>
    <name evidence="1" type="ORF">D3H34_05720</name>
</gene>
<dbReference type="EMBL" id="QXMN01000003">
    <property type="protein sequence ID" value="RIX84203.1"/>
    <property type="molecule type" value="Genomic_DNA"/>
</dbReference>
<accession>A0A9X8GXC7</accession>
<dbReference type="Gene3D" id="3.30.1240.10">
    <property type="match status" value="1"/>
</dbReference>
<dbReference type="GO" id="GO:0005829">
    <property type="term" value="C:cytosol"/>
    <property type="evidence" value="ECO:0007669"/>
    <property type="project" value="TreeGrafter"/>
</dbReference>
<dbReference type="Gene3D" id="3.40.50.1000">
    <property type="entry name" value="HAD superfamily/HAD-like"/>
    <property type="match status" value="2"/>
</dbReference>
<dbReference type="Proteomes" id="UP000265619">
    <property type="component" value="Unassembled WGS sequence"/>
</dbReference>
<dbReference type="Pfam" id="PF08282">
    <property type="entry name" value="Hydrolase_3"/>
    <property type="match status" value="1"/>
</dbReference>
<dbReference type="GO" id="GO:0016791">
    <property type="term" value="F:phosphatase activity"/>
    <property type="evidence" value="ECO:0007669"/>
    <property type="project" value="TreeGrafter"/>
</dbReference>
<dbReference type="InterPro" id="IPR036412">
    <property type="entry name" value="HAD-like_sf"/>
</dbReference>
<protein>
    <submittedName>
        <fullName evidence="1">HAD-IIB family hydrolase</fullName>
    </submittedName>
</protein>
<keyword evidence="2" id="KW-1185">Reference proteome</keyword>
<keyword evidence="1" id="KW-0378">Hydrolase</keyword>
<name>A0A9X8GXC7_9BURK</name>
<dbReference type="InterPro" id="IPR023214">
    <property type="entry name" value="HAD_sf"/>
</dbReference>
<dbReference type="InterPro" id="IPR006379">
    <property type="entry name" value="HAD-SF_hydro_IIB"/>
</dbReference>
<evidence type="ECO:0000313" key="2">
    <source>
        <dbReference type="Proteomes" id="UP000265619"/>
    </source>
</evidence>
<dbReference type="RefSeq" id="WP_119552460.1">
    <property type="nucleotide sequence ID" value="NZ_QXMN01000003.1"/>
</dbReference>
<proteinExistence type="predicted"/>
<organism evidence="1 2">
    <name type="scientific">Acidovorax cavernicola</name>
    <dbReference type="NCBI Taxonomy" id="1675792"/>
    <lineage>
        <taxon>Bacteria</taxon>
        <taxon>Pseudomonadati</taxon>
        <taxon>Pseudomonadota</taxon>
        <taxon>Betaproteobacteria</taxon>
        <taxon>Burkholderiales</taxon>
        <taxon>Comamonadaceae</taxon>
        <taxon>Acidovorax</taxon>
    </lineage>
</organism>
<comment type="caution">
    <text evidence="1">The sequence shown here is derived from an EMBL/GenBank/DDBJ whole genome shotgun (WGS) entry which is preliminary data.</text>
</comment>
<reference evidence="1 2" key="1">
    <citation type="submission" date="2018-09" db="EMBL/GenBank/DDBJ databases">
        <title>Acidovorax cavernicola nov. sp. isolated from Gruta de las Maravillas (Aracena, Spain).</title>
        <authorList>
            <person name="Jurado V."/>
            <person name="Gutierrez-Patricio S."/>
            <person name="Gonzalez-Pimentel J.L."/>
            <person name="Miller A.Z."/>
            <person name="Laiz L."/>
            <person name="Saiz-Jimenez C."/>
        </authorList>
    </citation>
    <scope>NUCLEOTIDE SEQUENCE [LARGE SCALE GENOMIC DNA]</scope>
    <source>
        <strain evidence="1 2">1011MAR4D40.2</strain>
    </source>
</reference>
<dbReference type="GO" id="GO:0000287">
    <property type="term" value="F:magnesium ion binding"/>
    <property type="evidence" value="ECO:0007669"/>
    <property type="project" value="TreeGrafter"/>
</dbReference>
<evidence type="ECO:0000313" key="1">
    <source>
        <dbReference type="EMBL" id="RIX84203.1"/>
    </source>
</evidence>
<dbReference type="OrthoDB" id="5292903at2"/>
<dbReference type="SUPFAM" id="SSF56784">
    <property type="entry name" value="HAD-like"/>
    <property type="match status" value="1"/>
</dbReference>
<sequence>MSSPPLPASPHHLLPLARWPADARATLTGVFTDIDDTLTTDGAITPDALQALADLKAAGLAVVAITGRPVGWSLPFVNSWPVDAIVAENGAVALLPATDGNGDGVEKRYQQDAATRAANFARMQAVLTRIESEIPGAGRATDSPGRETDIAIDHSEFVTLDEATIARVVALMRGEGMHATVSSIHINGWYGDNDKLEGARWIVRELWGRTLDDEMDRWAYVGDSTNDQLMFRSFAHSIGVANVARFVPQLEHLPRYVTQGERGTGFAQAAHAVLSAR</sequence>